<dbReference type="EMBL" id="CP002404">
    <property type="protein sequence ID" value="ADU24024.1"/>
    <property type="molecule type" value="Genomic_DNA"/>
</dbReference>
<dbReference type="HOGENOM" id="CLU_2275401_0_0_9"/>
<protein>
    <submittedName>
        <fullName evidence="1">Uncharacterized protein</fullName>
    </submittedName>
</protein>
<name>E6UK28_RUMA7</name>
<accession>E6UK28</accession>
<reference evidence="2" key="1">
    <citation type="journal article" date="2011" name="J. Bacteriol.">
        <title>Complete genome of the cellulolytic ruminal bacterium Ruminococcus albus 7.</title>
        <authorList>
            <person name="Suen G."/>
            <person name="Stevenson D.M."/>
            <person name="Bruce D.C."/>
            <person name="Chertkov O."/>
            <person name="Copeland A."/>
            <person name="Cheng J.F."/>
            <person name="Detter C."/>
            <person name="Detter J.C."/>
            <person name="Goodwin L.A."/>
            <person name="Han C.S."/>
            <person name="Hauser L.J."/>
            <person name="Ivanova N.N."/>
            <person name="Kyrpides N.C."/>
            <person name="Land M.L."/>
            <person name="Lapidus A."/>
            <person name="Lucas S."/>
            <person name="Ovchinnikova G."/>
            <person name="Pitluck S."/>
            <person name="Tapia R."/>
            <person name="Woyke T."/>
            <person name="Boyum J."/>
            <person name="Mead D."/>
            <person name="Weimer P.J."/>
        </authorList>
    </citation>
    <scope>NUCLEOTIDE SEQUENCE [LARGE SCALE GENOMIC DNA]</scope>
    <source>
        <strain evidence="2">ATCC 27210 / DSM 20455 / JCM 14654 / NCDO 2250 / 7</strain>
        <plasmid evidence="2">pRUMAL01</plasmid>
    </source>
</reference>
<dbReference type="Proteomes" id="UP000006919">
    <property type="component" value="Plasmid pRUMAL01"/>
</dbReference>
<gene>
    <name evidence="1" type="ordered locus">Rumal_3583</name>
</gene>
<geneLocation type="plasmid" evidence="1 2">
    <name>pRUMAL01</name>
</geneLocation>
<evidence type="ECO:0000313" key="1">
    <source>
        <dbReference type="EMBL" id="ADU24024.1"/>
    </source>
</evidence>
<dbReference type="AlphaFoldDB" id="E6UK28"/>
<organism evidence="1 2">
    <name type="scientific">Ruminococcus albus (strain ATCC 27210 / DSM 20455 / JCM 14654 / NCDO 2250 / 7)</name>
    <dbReference type="NCBI Taxonomy" id="697329"/>
    <lineage>
        <taxon>Bacteria</taxon>
        <taxon>Bacillati</taxon>
        <taxon>Bacillota</taxon>
        <taxon>Clostridia</taxon>
        <taxon>Eubacteriales</taxon>
        <taxon>Oscillospiraceae</taxon>
        <taxon>Ruminococcus</taxon>
    </lineage>
</organism>
<sequence length="102" mass="12145">MFDVKVITNAIHEALFYEMTSFRSNGFTYEIICWKPNPVEIRNSRRICRIYRLNPAEKERNRITYLEINADNTSKVIWNDCLSEEDKKTFTDAFKNNNIMIA</sequence>
<keyword evidence="1" id="KW-0614">Plasmid</keyword>
<dbReference type="KEGG" id="ral:Rumal_3583"/>
<evidence type="ECO:0000313" key="2">
    <source>
        <dbReference type="Proteomes" id="UP000006919"/>
    </source>
</evidence>
<dbReference type="RefSeq" id="WP_013483573.1">
    <property type="nucleotide sequence ID" value="NC_014824.1"/>
</dbReference>
<proteinExistence type="predicted"/>